<comment type="caution">
    <text evidence="1">The sequence shown here is derived from an EMBL/GenBank/DDBJ whole genome shotgun (WGS) entry which is preliminary data.</text>
</comment>
<dbReference type="EMBL" id="JAMZIH010000401">
    <property type="protein sequence ID" value="KAJ1679408.1"/>
    <property type="molecule type" value="Genomic_DNA"/>
</dbReference>
<proteinExistence type="predicted"/>
<dbReference type="Proteomes" id="UP001145114">
    <property type="component" value="Unassembled WGS sequence"/>
</dbReference>
<gene>
    <name evidence="1" type="ORF">EV182_002112</name>
</gene>
<evidence type="ECO:0000313" key="2">
    <source>
        <dbReference type="Proteomes" id="UP001145114"/>
    </source>
</evidence>
<organism evidence="1 2">
    <name type="scientific">Spiromyces aspiralis</name>
    <dbReference type="NCBI Taxonomy" id="68401"/>
    <lineage>
        <taxon>Eukaryota</taxon>
        <taxon>Fungi</taxon>
        <taxon>Fungi incertae sedis</taxon>
        <taxon>Zoopagomycota</taxon>
        <taxon>Kickxellomycotina</taxon>
        <taxon>Kickxellomycetes</taxon>
        <taxon>Kickxellales</taxon>
        <taxon>Kickxellaceae</taxon>
        <taxon>Spiromyces</taxon>
    </lineage>
</organism>
<keyword evidence="2" id="KW-1185">Reference proteome</keyword>
<protein>
    <submittedName>
        <fullName evidence="1">Uncharacterized protein</fullName>
    </submittedName>
</protein>
<accession>A0ACC1HS73</accession>
<evidence type="ECO:0000313" key="1">
    <source>
        <dbReference type="EMBL" id="KAJ1679408.1"/>
    </source>
</evidence>
<sequence>MPSSELINVREFRDKYTTFLRSQVNKGVFDGQERWSEPEKEEVANRCKITEDYSFSSSAFVNPTLFSMLRKHREFNEATEREIQRRKNEQREMFQRQQEEEIIQGMLKASEEYQRQQQQQQGQEHEQDATSHPGIVNAATTQVGTDKSVVDAIESDANNLLVVSMSETMATEESQRRMAVQDEDGYSEPAVSAVQEEMAIDTQAASDTGSQSVLATAATTDAEIKASAVVTATATSEIEADMPGLDQNTINDALARLSSAPLNSDNNIGIKPDVAQDSVPTSVAVETYQDDQMN</sequence>
<reference evidence="1" key="1">
    <citation type="submission" date="2022-06" db="EMBL/GenBank/DDBJ databases">
        <title>Phylogenomic reconstructions and comparative analyses of Kickxellomycotina fungi.</title>
        <authorList>
            <person name="Reynolds N.K."/>
            <person name="Stajich J.E."/>
            <person name="Barry K."/>
            <person name="Grigoriev I.V."/>
            <person name="Crous P."/>
            <person name="Smith M.E."/>
        </authorList>
    </citation>
    <scope>NUCLEOTIDE SEQUENCE</scope>
    <source>
        <strain evidence="1">RSA 2271</strain>
    </source>
</reference>
<feature type="non-terminal residue" evidence="1">
    <location>
        <position position="294"/>
    </location>
</feature>
<name>A0ACC1HS73_9FUNG</name>